<reference evidence="1 2" key="1">
    <citation type="submission" date="2015-09" db="EMBL/GenBank/DDBJ databases">
        <authorList>
            <person name="Jackson K.R."/>
            <person name="Lunt B.L."/>
            <person name="Fisher J.N.B."/>
            <person name="Gardner A.V."/>
            <person name="Bailey M.E."/>
            <person name="Deus L.M."/>
            <person name="Earl A.S."/>
            <person name="Gibby P.D."/>
            <person name="Hartmann K.A."/>
            <person name="Liu J.E."/>
            <person name="Manci A.M."/>
            <person name="Nielsen D.A."/>
            <person name="Solomon M.B."/>
            <person name="Breakwell D.P."/>
            <person name="Burnett S.H."/>
            <person name="Grose J.H."/>
        </authorList>
    </citation>
    <scope>NUCLEOTIDE SEQUENCE [LARGE SCALE GENOMIC DNA]</scope>
    <source>
        <strain evidence="1 2">16</strain>
    </source>
</reference>
<dbReference type="PANTHER" id="PTHR21381">
    <property type="entry name" value="ZGC:162297"/>
    <property type="match status" value="1"/>
</dbReference>
<organism evidence="1 2">
    <name type="scientific">Prosthecodimorpha hirschii</name>
    <dbReference type="NCBI Taxonomy" id="665126"/>
    <lineage>
        <taxon>Bacteria</taxon>
        <taxon>Pseudomonadati</taxon>
        <taxon>Pseudomonadota</taxon>
        <taxon>Alphaproteobacteria</taxon>
        <taxon>Hyphomicrobiales</taxon>
        <taxon>Ancalomicrobiaceae</taxon>
        <taxon>Prosthecodimorpha</taxon>
    </lineage>
</organism>
<dbReference type="SUPFAM" id="SSF51395">
    <property type="entry name" value="FMN-linked oxidoreductases"/>
    <property type="match status" value="1"/>
</dbReference>
<dbReference type="Proteomes" id="UP000048984">
    <property type="component" value="Unassembled WGS sequence"/>
</dbReference>
<dbReference type="PANTHER" id="PTHR21381:SF3">
    <property type="entry name" value="SGC REGION PROTEIN SGCQ-RELATED"/>
    <property type="match status" value="1"/>
</dbReference>
<gene>
    <name evidence="1" type="ORF">ABB55_15170</name>
</gene>
<evidence type="ECO:0000313" key="1">
    <source>
        <dbReference type="EMBL" id="KPL53391.1"/>
    </source>
</evidence>
<protein>
    <submittedName>
        <fullName evidence="1">Adenine phosphoribosyltransferase</fullName>
    </submittedName>
</protein>
<reference evidence="1 2" key="2">
    <citation type="submission" date="2015-10" db="EMBL/GenBank/DDBJ databases">
        <title>Draft Genome Sequence of Prosthecomicrobium hirschii ATCC 27832.</title>
        <authorList>
            <person name="Daniel J."/>
            <person name="Givan S.A."/>
            <person name="Brun Y.V."/>
            <person name="Brown P.J."/>
        </authorList>
    </citation>
    <scope>NUCLEOTIDE SEQUENCE [LARGE SCALE GENOMIC DNA]</scope>
    <source>
        <strain evidence="1 2">16</strain>
    </source>
</reference>
<dbReference type="Pfam" id="PF03437">
    <property type="entry name" value="BtpA"/>
    <property type="match status" value="1"/>
</dbReference>
<dbReference type="InterPro" id="IPR005137">
    <property type="entry name" value="BtpA"/>
</dbReference>
<sequence>MNRRAFHRLFQSPGPVVLPVVHVLNAGQAAGNAAVAIAAGAPGLFLINHDFAYPDLLPIIRHVRRLWPDLWLGVNFLAVTGRDAFPVLGDLAREGVRVDAYWADDACIDESRPPEAQPEAEAIDAARRTSGWSGLYFGGTAFKKQREVRPEHFAAAAATATRFMDAVCTSGTATGQAADLGKIATFRKAIGDGTLALASGITPENAAAYAADVDAFMVATGINRTGDFYTIDPERLRALLALCRQHGARL</sequence>
<dbReference type="EMBL" id="LJYW01000001">
    <property type="protein sequence ID" value="KPL53391.1"/>
    <property type="molecule type" value="Genomic_DNA"/>
</dbReference>
<dbReference type="GO" id="GO:0016757">
    <property type="term" value="F:glycosyltransferase activity"/>
    <property type="evidence" value="ECO:0007669"/>
    <property type="project" value="UniProtKB-KW"/>
</dbReference>
<keyword evidence="1" id="KW-0328">Glycosyltransferase</keyword>
<keyword evidence="1" id="KW-0808">Transferase</keyword>
<accession>A0A0P6WFJ8</accession>
<comment type="caution">
    <text evidence="1">The sequence shown here is derived from an EMBL/GenBank/DDBJ whole genome shotgun (WGS) entry which is preliminary data.</text>
</comment>
<dbReference type="STRING" id="665126.ABB55_15170"/>
<evidence type="ECO:0000313" key="2">
    <source>
        <dbReference type="Proteomes" id="UP000048984"/>
    </source>
</evidence>
<name>A0A0P6WFJ8_9HYPH</name>
<keyword evidence="2" id="KW-1185">Reference proteome</keyword>
<dbReference type="RefSeq" id="WP_054359556.1">
    <property type="nucleotide sequence ID" value="NZ_LJYW01000001.1"/>
</dbReference>
<proteinExistence type="predicted"/>
<dbReference type="AlphaFoldDB" id="A0A0P6WFJ8"/>